<dbReference type="SMART" id="SM01307">
    <property type="entry name" value="RICTOR_M"/>
    <property type="match status" value="1"/>
</dbReference>
<dbReference type="SUPFAM" id="SSF46585">
    <property type="entry name" value="HR1 repeat"/>
    <property type="match status" value="1"/>
</dbReference>
<dbReference type="Pfam" id="PF14663">
    <property type="entry name" value="RasGEF_N_2"/>
    <property type="match status" value="1"/>
</dbReference>
<feature type="compositionally biased region" description="Pro residues" evidence="2">
    <location>
        <begin position="1377"/>
        <end position="1388"/>
    </location>
</feature>
<sequence length="1506" mass="168519">MITISQIRRPSAIHSGQSFTMPAPITEPIIPSATAGIAAALVGAGIAPLGRNPDTNGHQPRGSFDSIEDLGLEGKETHVQIELLKQDLEKQNRIVDGAENMLEVFDRESRLGQERRDPVLRNQVEGALDDAKSRIALLNRKIEQLREQSGNNRRGGAFSNNSAGPSTAVSRMPFWTNPPGVNGRIREENTDREDYRTAHSHAMSQLQLLSSLSRQHSQAQSSLQYSGSLFSYSSANASSSWAASIGGSASPSSLSAGDDITGGIKVSDSEIDHARIKAMHGLVETLQKNVRVRYAIDVAELVKTASPALADYATKESRTAAYRLLRYAMVDSDSVAKLREQDIDYYLVRTFSRDNKHGIEKESALKLIRKIVEVGSRHPNKADAASKGKAVGTGCVPVSEAVIRALIAVADHPEDPFRFLCLLTLSEIVLIDIELVSKSGGLRSVLTALTDGPAELAPIIAQVFLHIIDAPRTRRYLTPGVDLEIALSGITDAYVKTPGHKERMRTCTKVVCTILRSWSGLIYLCSNNMQSIVSLVDTLRIPSMETREVILDMFFDILNIEVPDWGQAFMDGRRLTMFGPPKAAKQQQPIYEQLAPRSEKLNLTHQFISLLLVVFVESGLIEALVDILEERGTASELPRKATLLLGEIMQLANRVLPSTIAARIQALPRLFSLAADHEHGEGKQFASCTLSSIESLNRNRARLNKVPEIASRKRANSVEDTMRRGQRQVERSKIKRGMEIDDRGFQAMLIDTQVMLHKEAIKWNLDSLTELIEGPLLNPKRFEEAMKVSRFGRKLMSFFYPSSKAFSEMKNTKSNARYIKLGCTLMATLISTPDGQRYLMTEDSLLKQIVECLEQIDPLSGAPPTSTPSNELIFSKTHMDKTISFGYFEILGTLSRYPDGIDILEKLKVFNCLYHLSDLRSREDLTRHIIEHFDCTVDGHPRLILSKALTSRHKHIRLDATDYLGKLIQLNPKANEWMLRLLLTQLYDPVSEVCEKAILYLQEACEDMSILEAVVQMQPILDHLGEVGHPLLLKFMSTQIGFQYLYNADYIDREMDGWFHEQNYQYLVQVEVYLARALTPIEGSEEILPVFEGTVPPHFYGEMAKTTLGCKVLEEKGHFPEFAHFIRQHGLESEDFEIINKLKSVLWAVGNIGATTGGLPFLEEEDIIRDIVDIASKSEVLSVRGTCFFVLGLISSTPQGAEVLDEYEWEATVTPLGFTTGLCLPMDIEKFLYINPWEPYSDDSRRALKPPSDPMEREILKAVNNLSNTVIQNQASRILSRYKHRPHGRRAFQSIPLFHRALHLLGTQRFRLPVRRYVLDLFDIKLDPTVISLMHEFGQKLAEPEPQPEEKAPTPQIVAPRPRSASSTPDVRQARSPGPPPTAPPPRPGFRSRRNTRIGAAGLGINVQGIDGMASGAPPETSADPQTYDYEAMERARNAALGQLHAAVEELRISREREERERERKEKERKEKERERLALLTLEDEDKRVTRGIVAKPREKIVGFDA</sequence>
<feature type="domain" description="REM-1" evidence="3">
    <location>
        <begin position="79"/>
        <end position="152"/>
    </location>
</feature>
<dbReference type="InterPro" id="IPR036274">
    <property type="entry name" value="HR1_rpt_sf"/>
</dbReference>
<dbReference type="Pfam" id="PF14666">
    <property type="entry name" value="RICTOR_M"/>
    <property type="match status" value="1"/>
</dbReference>
<evidence type="ECO:0000259" key="6">
    <source>
        <dbReference type="SMART" id="SM01310"/>
    </source>
</evidence>
<comment type="similarity">
    <text evidence="1">Belongs to the RICTOR family.</text>
</comment>
<evidence type="ECO:0000256" key="1">
    <source>
        <dbReference type="ARBA" id="ARBA00008878"/>
    </source>
</evidence>
<feature type="domain" description="Rapamycin-insensitive companion of mTOR middle" evidence="4">
    <location>
        <begin position="740"/>
        <end position="970"/>
    </location>
</feature>
<dbReference type="SMART" id="SM01310">
    <property type="entry name" value="RICTOR_V"/>
    <property type="match status" value="1"/>
</dbReference>
<name>A0A0B7G1V0_THACB</name>
<reference evidence="7 8" key="1">
    <citation type="submission" date="2014-11" db="EMBL/GenBank/DDBJ databases">
        <authorList>
            <person name="Wibberg Daniel"/>
        </authorList>
    </citation>
    <scope>NUCLEOTIDE SEQUENCE [LARGE SCALE GENOMIC DNA]</scope>
    <source>
        <strain evidence="7">Rhizoctonia solani AG1-IB 7/3/14</strain>
    </source>
</reference>
<evidence type="ECO:0000313" key="8">
    <source>
        <dbReference type="Proteomes" id="UP000059188"/>
    </source>
</evidence>
<evidence type="ECO:0000256" key="2">
    <source>
        <dbReference type="SAM" id="MobiDB-lite"/>
    </source>
</evidence>
<feature type="region of interest" description="Disordered" evidence="2">
    <location>
        <begin position="1341"/>
        <end position="1394"/>
    </location>
</feature>
<dbReference type="InterPro" id="IPR016024">
    <property type="entry name" value="ARM-type_fold"/>
</dbReference>
<dbReference type="Gene3D" id="1.10.287.160">
    <property type="entry name" value="HR1 repeat"/>
    <property type="match status" value="1"/>
</dbReference>
<dbReference type="Pfam" id="PF14668">
    <property type="entry name" value="RICTOR_V"/>
    <property type="match status" value="1"/>
</dbReference>
<dbReference type="InterPro" id="IPR011072">
    <property type="entry name" value="HR1_rho-bd"/>
</dbReference>
<dbReference type="Gene3D" id="1.25.10.10">
    <property type="entry name" value="Leucine-rich Repeat Variant"/>
    <property type="match status" value="1"/>
</dbReference>
<organism evidence="7 8">
    <name type="scientific">Thanatephorus cucumeris (strain AG1-IB / isolate 7/3/14)</name>
    <name type="common">Lettuce bottom rot fungus</name>
    <name type="synonym">Rhizoctonia solani</name>
    <dbReference type="NCBI Taxonomy" id="1108050"/>
    <lineage>
        <taxon>Eukaryota</taxon>
        <taxon>Fungi</taxon>
        <taxon>Dikarya</taxon>
        <taxon>Basidiomycota</taxon>
        <taxon>Agaricomycotina</taxon>
        <taxon>Agaricomycetes</taxon>
        <taxon>Cantharellales</taxon>
        <taxon>Ceratobasidiaceae</taxon>
        <taxon>Rhizoctonia</taxon>
        <taxon>Rhizoctonia solani AG-1</taxon>
    </lineage>
</organism>
<accession>A0A0B7G1V0</accession>
<dbReference type="PANTHER" id="PTHR13298">
    <property type="entry name" value="CYTOSOLIC REGULATOR PIANISSIMO"/>
    <property type="match status" value="1"/>
</dbReference>
<dbReference type="STRING" id="1108050.A0A0B7G1V0"/>
<feature type="region of interest" description="Disordered" evidence="2">
    <location>
        <begin position="146"/>
        <end position="187"/>
    </location>
</feature>
<evidence type="ECO:0000259" key="4">
    <source>
        <dbReference type="SMART" id="SM01307"/>
    </source>
</evidence>
<dbReference type="OrthoDB" id="271111at2759"/>
<dbReference type="InterPro" id="IPR029451">
    <property type="entry name" value="RICTOR_M"/>
</dbReference>
<dbReference type="Proteomes" id="UP000059188">
    <property type="component" value="Unassembled WGS sequence"/>
</dbReference>
<dbReference type="SUPFAM" id="SSF48371">
    <property type="entry name" value="ARM repeat"/>
    <property type="match status" value="2"/>
</dbReference>
<dbReference type="InterPro" id="IPR029452">
    <property type="entry name" value="RICTOR_V"/>
</dbReference>
<dbReference type="InterPro" id="IPR011989">
    <property type="entry name" value="ARM-like"/>
</dbReference>
<dbReference type="InterPro" id="IPR029453">
    <property type="entry name" value="Rictor_IV"/>
</dbReference>
<proteinExistence type="inferred from homology"/>
<evidence type="ECO:0000259" key="5">
    <source>
        <dbReference type="SMART" id="SM01308"/>
    </source>
</evidence>
<dbReference type="SMART" id="SM01303">
    <property type="entry name" value="RasGEF_N_2"/>
    <property type="match status" value="1"/>
</dbReference>
<dbReference type="InterPro" id="IPR028267">
    <property type="entry name" value="Pianissimo_N"/>
</dbReference>
<keyword evidence="8" id="KW-1185">Reference proteome</keyword>
<dbReference type="InterPro" id="IPR028268">
    <property type="entry name" value="Pianissimo_fam"/>
</dbReference>
<dbReference type="SMART" id="SM01308">
    <property type="entry name" value="RICTOR_N"/>
    <property type="match status" value="1"/>
</dbReference>
<evidence type="ECO:0000313" key="7">
    <source>
        <dbReference type="EMBL" id="CEL62473.1"/>
    </source>
</evidence>
<dbReference type="PANTHER" id="PTHR13298:SF11">
    <property type="entry name" value="RAPAMYCIN-INSENSITIVE COMPANION OF MTOR"/>
    <property type="match status" value="1"/>
</dbReference>
<dbReference type="EMBL" id="LN679106">
    <property type="protein sequence ID" value="CEL62473.1"/>
    <property type="molecule type" value="Genomic_DNA"/>
</dbReference>
<protein>
    <submittedName>
        <fullName evidence="7">Protein ste16</fullName>
    </submittedName>
</protein>
<dbReference type="SMART" id="SM00742">
    <property type="entry name" value="Hr1"/>
    <property type="match status" value="1"/>
</dbReference>
<gene>
    <name evidence="7" type="ORF">RSOLAG1IB_04829</name>
</gene>
<feature type="region of interest" description="Disordered" evidence="2">
    <location>
        <begin position="1454"/>
        <end position="1473"/>
    </location>
</feature>
<feature type="domain" description="Rapamycin-insensitive companion of mTOR N-terminal" evidence="5">
    <location>
        <begin position="276"/>
        <end position="657"/>
    </location>
</feature>
<evidence type="ECO:0000259" key="3">
    <source>
        <dbReference type="SMART" id="SM00742"/>
    </source>
</evidence>
<dbReference type="GO" id="GO:0038203">
    <property type="term" value="P:TORC2 signaling"/>
    <property type="evidence" value="ECO:0007669"/>
    <property type="project" value="TreeGrafter"/>
</dbReference>
<feature type="compositionally biased region" description="Polar residues" evidence="2">
    <location>
        <begin position="147"/>
        <end position="169"/>
    </location>
</feature>
<feature type="domain" description="Rapamycin-insensitive companion of mTOR" evidence="6">
    <location>
        <begin position="1139"/>
        <end position="1211"/>
    </location>
</feature>
<dbReference type="Pfam" id="PF14664">
    <property type="entry name" value="RICTOR_N"/>
    <property type="match status" value="1"/>
</dbReference>
<dbReference type="GO" id="GO:0031932">
    <property type="term" value="C:TORC2 complex"/>
    <property type="evidence" value="ECO:0007669"/>
    <property type="project" value="InterPro"/>
</dbReference>